<feature type="transmembrane region" description="Helical" evidence="11">
    <location>
        <begin position="175"/>
        <end position="193"/>
    </location>
</feature>
<comment type="subcellular location">
    <subcellularLocation>
        <location evidence="2">Endoplasmic reticulum membrane</location>
        <topology evidence="2">Multi-pass membrane protein</topology>
    </subcellularLocation>
</comment>
<name>A0A7C8MR24_9PEZI</name>
<accession>A0A7C8MR24</accession>
<feature type="region of interest" description="Disordered" evidence="10">
    <location>
        <begin position="528"/>
        <end position="550"/>
    </location>
</feature>
<dbReference type="FunCoup" id="A0A7C8MR24">
    <property type="interactions" value="525"/>
</dbReference>
<dbReference type="GO" id="GO:0006506">
    <property type="term" value="P:GPI anchor biosynthetic process"/>
    <property type="evidence" value="ECO:0007669"/>
    <property type="project" value="UniProtKB-UniPathway"/>
</dbReference>
<dbReference type="PANTHER" id="PTHR20661:SF0">
    <property type="entry name" value="PHOSPHATIDYLINOSITOL-GLYCAN BIOSYNTHESIS CLASS W PROTEIN"/>
    <property type="match status" value="1"/>
</dbReference>
<dbReference type="Proteomes" id="UP000481858">
    <property type="component" value="Unassembled WGS sequence"/>
</dbReference>
<evidence type="ECO:0000256" key="11">
    <source>
        <dbReference type="SAM" id="Phobius"/>
    </source>
</evidence>
<evidence type="ECO:0000313" key="12">
    <source>
        <dbReference type="EMBL" id="KAF2968328.1"/>
    </source>
</evidence>
<feature type="region of interest" description="Disordered" evidence="10">
    <location>
        <begin position="566"/>
        <end position="611"/>
    </location>
</feature>
<keyword evidence="9 11" id="KW-0472">Membrane</keyword>
<feature type="transmembrane region" description="Helical" evidence="11">
    <location>
        <begin position="444"/>
        <end position="464"/>
    </location>
</feature>
<dbReference type="PANTHER" id="PTHR20661">
    <property type="entry name" value="PHOSPHATIDYLINOSITOL-GLYCAN BIOSYNTHESIS CLASS W PROTEIN"/>
    <property type="match status" value="1"/>
</dbReference>
<gene>
    <name evidence="12" type="ORF">GQX73_g5241</name>
</gene>
<evidence type="ECO:0000256" key="6">
    <source>
        <dbReference type="ARBA" id="ARBA00022502"/>
    </source>
</evidence>
<evidence type="ECO:0000256" key="2">
    <source>
        <dbReference type="ARBA" id="ARBA00004477"/>
    </source>
</evidence>
<feature type="transmembrane region" description="Helical" evidence="11">
    <location>
        <begin position="81"/>
        <end position="99"/>
    </location>
</feature>
<feature type="transmembrane region" description="Helical" evidence="11">
    <location>
        <begin position="389"/>
        <end position="412"/>
    </location>
</feature>
<feature type="region of interest" description="Disordered" evidence="10">
    <location>
        <begin position="780"/>
        <end position="813"/>
    </location>
</feature>
<comment type="caution">
    <text evidence="12">The sequence shown here is derived from an EMBL/GenBank/DDBJ whole genome shotgun (WGS) entry which is preliminary data.</text>
</comment>
<feature type="transmembrane region" description="Helical" evidence="11">
    <location>
        <begin position="214"/>
        <end position="232"/>
    </location>
</feature>
<dbReference type="GO" id="GO:0032216">
    <property type="term" value="F:glucosaminyl-phosphatidylinositol O-acyltransferase activity"/>
    <property type="evidence" value="ECO:0007669"/>
    <property type="project" value="TreeGrafter"/>
</dbReference>
<evidence type="ECO:0000256" key="1">
    <source>
        <dbReference type="ARBA" id="ARBA00002531"/>
    </source>
</evidence>
<keyword evidence="8 11" id="KW-1133">Transmembrane helix</keyword>
<feature type="transmembrane region" description="Helical" evidence="11">
    <location>
        <begin position="352"/>
        <end position="369"/>
    </location>
</feature>
<reference evidence="12 13" key="1">
    <citation type="submission" date="2019-12" db="EMBL/GenBank/DDBJ databases">
        <title>Draft genome sequence of the ascomycete Xylaria multiplex DSM 110363.</title>
        <authorList>
            <person name="Buettner E."/>
            <person name="Kellner H."/>
        </authorList>
    </citation>
    <scope>NUCLEOTIDE SEQUENCE [LARGE SCALE GENOMIC DNA]</scope>
    <source>
        <strain evidence="12 13">DSM 110363</strain>
    </source>
</reference>
<protein>
    <recommendedName>
        <fullName evidence="5">GPI-anchored wall transfer protein 1</fullName>
    </recommendedName>
</protein>
<feature type="transmembrane region" description="Helical" evidence="11">
    <location>
        <begin position="244"/>
        <end position="265"/>
    </location>
</feature>
<evidence type="ECO:0000313" key="13">
    <source>
        <dbReference type="Proteomes" id="UP000481858"/>
    </source>
</evidence>
<feature type="transmembrane region" description="Helical" evidence="11">
    <location>
        <begin position="314"/>
        <end position="332"/>
    </location>
</feature>
<dbReference type="GO" id="GO:0072659">
    <property type="term" value="P:protein localization to plasma membrane"/>
    <property type="evidence" value="ECO:0007669"/>
    <property type="project" value="TreeGrafter"/>
</dbReference>
<feature type="transmembrane region" description="Helical" evidence="11">
    <location>
        <begin position="136"/>
        <end position="155"/>
    </location>
</feature>
<organism evidence="12 13">
    <name type="scientific">Xylaria multiplex</name>
    <dbReference type="NCBI Taxonomy" id="323545"/>
    <lineage>
        <taxon>Eukaryota</taxon>
        <taxon>Fungi</taxon>
        <taxon>Dikarya</taxon>
        <taxon>Ascomycota</taxon>
        <taxon>Pezizomycotina</taxon>
        <taxon>Sordariomycetes</taxon>
        <taxon>Xylariomycetidae</taxon>
        <taxon>Xylariales</taxon>
        <taxon>Xylariaceae</taxon>
        <taxon>Xylaria</taxon>
    </lineage>
</organism>
<keyword evidence="7 11" id="KW-0812">Transmembrane</keyword>
<dbReference type="OrthoDB" id="15270at2759"/>
<comment type="similarity">
    <text evidence="4">Belongs to the PIGW family.</text>
</comment>
<evidence type="ECO:0000256" key="5">
    <source>
        <dbReference type="ARBA" id="ARBA00014495"/>
    </source>
</evidence>
<feature type="transmembrane region" description="Helical" evidence="11">
    <location>
        <begin position="470"/>
        <end position="490"/>
    </location>
</feature>
<evidence type="ECO:0000256" key="9">
    <source>
        <dbReference type="ARBA" id="ARBA00023136"/>
    </source>
</evidence>
<evidence type="ECO:0000256" key="4">
    <source>
        <dbReference type="ARBA" id="ARBA00007559"/>
    </source>
</evidence>
<evidence type="ECO:0000256" key="8">
    <source>
        <dbReference type="ARBA" id="ARBA00022989"/>
    </source>
</evidence>
<evidence type="ECO:0000256" key="3">
    <source>
        <dbReference type="ARBA" id="ARBA00004687"/>
    </source>
</evidence>
<dbReference type="Pfam" id="PF06423">
    <property type="entry name" value="GWT1"/>
    <property type="match status" value="1"/>
</dbReference>
<feature type="compositionally biased region" description="Basic and acidic residues" evidence="10">
    <location>
        <begin position="787"/>
        <end position="796"/>
    </location>
</feature>
<evidence type="ECO:0000256" key="10">
    <source>
        <dbReference type="SAM" id="MobiDB-lite"/>
    </source>
</evidence>
<dbReference type="EMBL" id="WUBL01000053">
    <property type="protein sequence ID" value="KAF2968328.1"/>
    <property type="molecule type" value="Genomic_DNA"/>
</dbReference>
<keyword evidence="13" id="KW-1185">Reference proteome</keyword>
<feature type="transmembrane region" description="Helical" evidence="11">
    <location>
        <begin position="56"/>
        <end position="75"/>
    </location>
</feature>
<proteinExistence type="inferred from homology"/>
<keyword evidence="6" id="KW-0337">GPI-anchor biosynthesis</keyword>
<feature type="transmembrane region" description="Helical" evidence="11">
    <location>
        <begin position="272"/>
        <end position="294"/>
    </location>
</feature>
<dbReference type="GO" id="GO:0005789">
    <property type="term" value="C:endoplasmic reticulum membrane"/>
    <property type="evidence" value="ECO:0007669"/>
    <property type="project" value="UniProtKB-SubCell"/>
</dbReference>
<evidence type="ECO:0000256" key="7">
    <source>
        <dbReference type="ARBA" id="ARBA00022692"/>
    </source>
</evidence>
<sequence>MAADATNYKHLKEDFVSNLSGGSISEINYVTAVGPVAFVLWSVLQSRQSFFKPYKPLSFLVDLFLNVLGLLLSITLYSNTPLLLCGLFLVPAVFVYALPPNPVVAKKKKPKLPPAAQAQNKSSSALGVLSTKPFLTVYRGSLLVLTCLAILAVDFRLFPRRFAKVETWGTSLMDLGVGSFVFSAGIVASRPVLKERAEGRTTPLLQRLLYSMRHSFPLLVLGVVRLISVKGLDYAEHVTEYGVHWNFFFTLGFLPPFVAICQSILQVIPSYALLAVVLGIAHQTVLETTSLKAFILTAPRIDLFSMNREGICSFVGYLAIFLAGQEMGMLILPRNIKPNQHINNASQRTALLIRMGAWTGAWTVLYFLATNFKFGAGLDVSRRLANFPYVLWVAAFNSAQLLAFCFIETIFFPAFHNSSDSKTEQEAYSAATSTVFRAYNRNGLALFLLANLMTGLVNMTVPTLDVGQTIGMGILVGYATIITAAAVANLTKTKSELSWYLCSTSPVLNIKTSVKGVEAMNLFRRRFGARKETPTDDSNPPPSYEDSQDASLREVLQGARMTLPLLWPSSSSSTTIPPSTSYSPKTEKNTMLSADSRTEKSGLNGETSSSAREDAVMEVLLSLAMAPCGDRTLLDRIRQFSDFYFTPYIASEGSSPPSHEHNSTGHEMGTVVPLQEQQRIALENIGAPRESAALLLCARVLEKYYAGLGNVDSAADTDITQDPPMRYPECLKENNTGNWGVEKEKGGMEIPASTRPKTKLTQIAACAVEGCICYDFNEATSTPSSETRPKDPEIHRRCSCGHPRTSHSPSGPDGISRLVRLYTNWDAASYAALGHRSATGEEKRKLVDIRVCGAPGTKCPCRDYDKGRRTGRCGLCGHYGDVHFPVNLAREEQKPGKKRKGKRGGGGGSDAAGADLAQKHAEWELSWVLIENAYSLLNEMVQFSPDES</sequence>
<comment type="function">
    <text evidence="1">Probable acetyltransferase, which acetylates the inositol ring of phosphatidylinositol during biosynthesis of GPI-anchor.</text>
</comment>
<comment type="pathway">
    <text evidence="3">Glycolipid biosynthesis; glycosylphosphatidylinositol-anchor biosynthesis.</text>
</comment>
<dbReference type="InterPro" id="IPR009447">
    <property type="entry name" value="PIGW/GWT1"/>
</dbReference>
<dbReference type="InParanoid" id="A0A7C8MR24"/>
<feature type="compositionally biased region" description="Low complexity" evidence="10">
    <location>
        <begin position="566"/>
        <end position="584"/>
    </location>
</feature>
<dbReference type="AlphaFoldDB" id="A0A7C8MR24"/>
<feature type="region of interest" description="Disordered" evidence="10">
    <location>
        <begin position="890"/>
        <end position="913"/>
    </location>
</feature>
<dbReference type="UniPathway" id="UPA00196"/>
<feature type="transmembrane region" description="Helical" evidence="11">
    <location>
        <begin position="27"/>
        <end position="44"/>
    </location>
</feature>